<keyword evidence="1" id="KW-0378">Hydrolase</keyword>
<dbReference type="AlphaFoldDB" id="A0A517YMZ3"/>
<feature type="domain" description="Amidohydrolase-related" evidence="3">
    <location>
        <begin position="923"/>
        <end position="1000"/>
    </location>
</feature>
<evidence type="ECO:0000259" key="3">
    <source>
        <dbReference type="Pfam" id="PF01979"/>
    </source>
</evidence>
<dbReference type="EMBL" id="CP036274">
    <property type="protein sequence ID" value="QDU31606.1"/>
    <property type="molecule type" value="Genomic_DNA"/>
</dbReference>
<accession>A0A517YMZ3</accession>
<dbReference type="InterPro" id="IPR006680">
    <property type="entry name" value="Amidohydro-rel"/>
</dbReference>
<evidence type="ECO:0000313" key="4">
    <source>
        <dbReference type="EMBL" id="QDU31606.1"/>
    </source>
</evidence>
<feature type="domain" description="Amidohydrolase-related" evidence="3">
    <location>
        <begin position="391"/>
        <end position="463"/>
    </location>
</feature>
<dbReference type="CDD" id="cd01309">
    <property type="entry name" value="Met_dep_hydrolase_C"/>
    <property type="match status" value="1"/>
</dbReference>
<dbReference type="Gene3D" id="3.20.20.140">
    <property type="entry name" value="Metal-dependent hydrolases"/>
    <property type="match status" value="2"/>
</dbReference>
<dbReference type="PANTHER" id="PTHR43794">
    <property type="entry name" value="AMINOHYDROLASE SSNA-RELATED"/>
    <property type="match status" value="1"/>
</dbReference>
<dbReference type="GO" id="GO:0016810">
    <property type="term" value="F:hydrolase activity, acting on carbon-nitrogen (but not peptide) bonds"/>
    <property type="evidence" value="ECO:0007669"/>
    <property type="project" value="InterPro"/>
</dbReference>
<reference evidence="4 5" key="1">
    <citation type="submission" date="2019-02" db="EMBL/GenBank/DDBJ databases">
        <title>Deep-cultivation of Planctomycetes and their phenomic and genomic characterization uncovers novel biology.</title>
        <authorList>
            <person name="Wiegand S."/>
            <person name="Jogler M."/>
            <person name="Boedeker C."/>
            <person name="Pinto D."/>
            <person name="Vollmers J."/>
            <person name="Rivas-Marin E."/>
            <person name="Kohn T."/>
            <person name="Peeters S.H."/>
            <person name="Heuer A."/>
            <person name="Rast P."/>
            <person name="Oberbeckmann S."/>
            <person name="Bunk B."/>
            <person name="Jeske O."/>
            <person name="Meyerdierks A."/>
            <person name="Storesund J.E."/>
            <person name="Kallscheuer N."/>
            <person name="Luecker S."/>
            <person name="Lage O.M."/>
            <person name="Pohl T."/>
            <person name="Merkel B.J."/>
            <person name="Hornburger P."/>
            <person name="Mueller R.-W."/>
            <person name="Bruemmer F."/>
            <person name="Labrenz M."/>
            <person name="Spormann A.M."/>
            <person name="Op den Camp H."/>
            <person name="Overmann J."/>
            <person name="Amann R."/>
            <person name="Jetten M.S.M."/>
            <person name="Mascher T."/>
            <person name="Medema M.H."/>
            <person name="Devos D.P."/>
            <person name="Kaster A.-K."/>
            <person name="Ovreas L."/>
            <person name="Rohde M."/>
            <person name="Galperin M.Y."/>
            <person name="Jogler C."/>
        </authorList>
    </citation>
    <scope>NUCLEOTIDE SEQUENCE [LARGE SCALE GENOMIC DNA]</scope>
    <source>
        <strain evidence="4 5">ETA_A8</strain>
    </source>
</reference>
<dbReference type="Pfam" id="PF01979">
    <property type="entry name" value="Amidohydro_1"/>
    <property type="match status" value="2"/>
</dbReference>
<protein>
    <submittedName>
        <fullName evidence="4">Imidazolonepropionase</fullName>
    </submittedName>
</protein>
<evidence type="ECO:0000256" key="2">
    <source>
        <dbReference type="SAM" id="MobiDB-lite"/>
    </source>
</evidence>
<dbReference type="PANTHER" id="PTHR43794:SF11">
    <property type="entry name" value="AMIDOHYDROLASE-RELATED DOMAIN-CONTAINING PROTEIN"/>
    <property type="match status" value="1"/>
</dbReference>
<dbReference type="Proteomes" id="UP000315017">
    <property type="component" value="Chromosome"/>
</dbReference>
<dbReference type="SUPFAM" id="SSF51338">
    <property type="entry name" value="Composite domain of metallo-dependent hydrolases"/>
    <property type="match status" value="2"/>
</dbReference>
<proteinExistence type="predicted"/>
<evidence type="ECO:0000313" key="5">
    <source>
        <dbReference type="Proteomes" id="UP000315017"/>
    </source>
</evidence>
<feature type="region of interest" description="Disordered" evidence="2">
    <location>
        <begin position="1063"/>
        <end position="1082"/>
    </location>
</feature>
<dbReference type="InterPro" id="IPR050287">
    <property type="entry name" value="MTA/SAH_deaminase"/>
</dbReference>
<name>A0A517YMZ3_9BACT</name>
<organism evidence="4 5">
    <name type="scientific">Anatilimnocola aggregata</name>
    <dbReference type="NCBI Taxonomy" id="2528021"/>
    <lineage>
        <taxon>Bacteria</taxon>
        <taxon>Pseudomonadati</taxon>
        <taxon>Planctomycetota</taxon>
        <taxon>Planctomycetia</taxon>
        <taxon>Pirellulales</taxon>
        <taxon>Pirellulaceae</taxon>
        <taxon>Anatilimnocola</taxon>
    </lineage>
</organism>
<dbReference type="KEGG" id="aagg:ETAA8_67660"/>
<dbReference type="InterPro" id="IPR011059">
    <property type="entry name" value="Metal-dep_hydrolase_composite"/>
</dbReference>
<feature type="region of interest" description="Disordered" evidence="2">
    <location>
        <begin position="582"/>
        <end position="602"/>
    </location>
</feature>
<evidence type="ECO:0000256" key="1">
    <source>
        <dbReference type="ARBA" id="ARBA00022801"/>
    </source>
</evidence>
<dbReference type="InterPro" id="IPR032466">
    <property type="entry name" value="Metal_Hydrolase"/>
</dbReference>
<keyword evidence="5" id="KW-1185">Reference proteome</keyword>
<sequence length="1082" mass="117915">MITQPGRFVGGLKSGSQAFDPQRRRLGSAERESACIPFHRDDTMRLPWFATLCLTVTTVLAAPPNIEPVAGLRDRTPRVHALVGAKIISQPGTVLEAGTVLVRDGVIVAVGEKVTIPPEAHIWNLKGKTLYAGFIDAFSEQAIPVDKLPNSNRHWSRRVTPELEMAAYYTADEAVHAKYRGQGITARLVAPEGGVIKGQSTVVLQGDAQRPTIAKSRAAQHLRLTVPYGVNRDEFPNSPMGAVALARQTMLDAQWHRQATAASAANPLLPRIDASRSFAALAPVVEGEQLVIADASDEQFLLRADDFAREFGLRLAVRGVGREYRRVDLIKQSGRTVIVPVTFPAPPNVETVAAALDVSLEQLMHWDLAPENPARLDAAGVPLALTAFGLKDVTEFLPAVRRAVERGLSAESALKALTTTPAQLLGLERSLGTIEPGKLACLIVTDGDIFAGKTKVLETWVEGERFELVEPVRTDVRGLWQFEFSDQPDKFARIHLALQGTAAKPTGRWSLSEELARADKLDKAEKLKSLSVRDSVVEFSFEGKLLDQTGTARGTGVISAKTDELEIAGEVIWADGSRSKLTGKRTSTDVPGEPTTAEDKGVKEEKKDLAAISKVNFPLGDLGRSELPPQPAVVVIKNAKLWTAAEPAVIENGMLLIRAGKIAAVGTDLEIPQNALVIDAKGKHISPGIIDCHSHMATDGGINEAGQAITAEVRIGDFIDANDINIYRQLAGGVTSSNILHGSANPIGGQNQVIKLRWGSDSAGLKFAGAALGIKFALGENVKQSNWGERYTKRYPQSRMGVEQILEDAMVSARDYRRQHAQWKLNHEGLPPRRDLELDALVEVLEGSRLVHCHSYRQDEILALLRVCETHGVKIATLQHILEGYKVADAIARHGAAGSSFSDWWGYKFEVLDAIPYNGLLMYQAGVNVSFNSDDRELARHLNHEAAKAVKYGGIPETEALKFVTLNPAKQLRIDKQVGSLEVGKDADFVVWNGPPLSTLARCEETWIDGRKYFDRAQDAAQRKTDEQLRAAIIGKILASGESKAKSGEKTVNEADLWPREDEYCQHSRGQGNAERRLQKAE</sequence>
<gene>
    <name evidence="4" type="ORF">ETAA8_67660</name>
</gene>
<dbReference type="Gene3D" id="2.30.40.10">
    <property type="entry name" value="Urease, subunit C, domain 1"/>
    <property type="match status" value="1"/>
</dbReference>
<dbReference type="SUPFAM" id="SSF51556">
    <property type="entry name" value="Metallo-dependent hydrolases"/>
    <property type="match status" value="2"/>
</dbReference>